<evidence type="ECO:0000313" key="1">
    <source>
        <dbReference type="EMBL" id="EKM82376.1"/>
    </source>
</evidence>
<dbReference type="HOGENOM" id="CLU_1969881_0_0_1"/>
<dbReference type="InParanoid" id="K5X3F2"/>
<evidence type="ECO:0000313" key="2">
    <source>
        <dbReference type="Proteomes" id="UP000008493"/>
    </source>
</evidence>
<gene>
    <name evidence="1" type="ORF">AGABI1DRAFT_124850</name>
</gene>
<dbReference type="KEGG" id="abp:AGABI1DRAFT124850"/>
<reference evidence="2" key="1">
    <citation type="journal article" date="2012" name="Proc. Natl. Acad. Sci. U.S.A.">
        <title>Genome sequence of the button mushroom Agaricus bisporus reveals mechanisms governing adaptation to a humic-rich ecological niche.</title>
        <authorList>
            <person name="Morin E."/>
            <person name="Kohler A."/>
            <person name="Baker A.R."/>
            <person name="Foulongne-Oriol M."/>
            <person name="Lombard V."/>
            <person name="Nagy L.G."/>
            <person name="Ohm R.A."/>
            <person name="Patyshakuliyeva A."/>
            <person name="Brun A."/>
            <person name="Aerts A.L."/>
            <person name="Bailey A.M."/>
            <person name="Billette C."/>
            <person name="Coutinho P.M."/>
            <person name="Deakin G."/>
            <person name="Doddapaneni H."/>
            <person name="Floudas D."/>
            <person name="Grimwood J."/>
            <person name="Hilden K."/>
            <person name="Kuees U."/>
            <person name="LaButti K.M."/>
            <person name="Lapidus A."/>
            <person name="Lindquist E.A."/>
            <person name="Lucas S.M."/>
            <person name="Murat C."/>
            <person name="Riley R.W."/>
            <person name="Salamov A.A."/>
            <person name="Schmutz J."/>
            <person name="Subramanian V."/>
            <person name="Woesten H.A.B."/>
            <person name="Xu J."/>
            <person name="Eastwood D.C."/>
            <person name="Foster G.D."/>
            <person name="Sonnenberg A.S."/>
            <person name="Cullen D."/>
            <person name="de Vries R.P."/>
            <person name="Lundell T."/>
            <person name="Hibbett D.S."/>
            <person name="Henrissat B."/>
            <person name="Burton K.S."/>
            <person name="Kerrigan R.W."/>
            <person name="Challen M.P."/>
            <person name="Grigoriev I.V."/>
            <person name="Martin F."/>
        </authorList>
    </citation>
    <scope>NUCLEOTIDE SEQUENCE [LARGE SCALE GENOMIC DNA]</scope>
    <source>
        <strain evidence="2">JB137-S8 / ATCC MYA-4627 / FGSC 10392</strain>
    </source>
</reference>
<dbReference type="RefSeq" id="XP_007326410.1">
    <property type="nucleotide sequence ID" value="XM_007326348.1"/>
</dbReference>
<protein>
    <submittedName>
        <fullName evidence="1">Uncharacterized protein</fullName>
    </submittedName>
</protein>
<sequence length="127" mass="14573">MSLIVGHVPYMLSAIVWPRPHSGLLDVLRRKREKEKNVEVLIHFYDDKAKALSLFIGRFKIRQILKDPDSFHRSIVPSVSSRPPLIDKFSYAFPERNMYLSLCSRNIHELPKLISILGFASPASTNV</sequence>
<organism evidence="1 2">
    <name type="scientific">Agaricus bisporus var. burnettii (strain JB137-S8 / ATCC MYA-4627 / FGSC 10392)</name>
    <name type="common">White button mushroom</name>
    <dbReference type="NCBI Taxonomy" id="597362"/>
    <lineage>
        <taxon>Eukaryota</taxon>
        <taxon>Fungi</taxon>
        <taxon>Dikarya</taxon>
        <taxon>Basidiomycota</taxon>
        <taxon>Agaricomycotina</taxon>
        <taxon>Agaricomycetes</taxon>
        <taxon>Agaricomycetidae</taxon>
        <taxon>Agaricales</taxon>
        <taxon>Agaricineae</taxon>
        <taxon>Agaricaceae</taxon>
        <taxon>Agaricus</taxon>
    </lineage>
</organism>
<dbReference type="AlphaFoldDB" id="K5X3F2"/>
<accession>K5X3F2</accession>
<name>K5X3F2_AGABU</name>
<dbReference type="Proteomes" id="UP000008493">
    <property type="component" value="Unassembled WGS sequence"/>
</dbReference>
<proteinExistence type="predicted"/>
<keyword evidence="2" id="KW-1185">Reference proteome</keyword>
<dbReference type="GeneID" id="18826218"/>
<dbReference type="EMBL" id="JH971386">
    <property type="protein sequence ID" value="EKM82376.1"/>
    <property type="molecule type" value="Genomic_DNA"/>
</dbReference>